<evidence type="ECO:0000313" key="2">
    <source>
        <dbReference type="WBParaSite" id="nRc.2.0.1.t10740-RA"/>
    </source>
</evidence>
<dbReference type="WBParaSite" id="nRc.2.0.1.t10740-RA">
    <property type="protein sequence ID" value="nRc.2.0.1.t10740-RA"/>
    <property type="gene ID" value="nRc.2.0.1.g10740"/>
</dbReference>
<name>A0A915I991_ROMCU</name>
<evidence type="ECO:0000313" key="1">
    <source>
        <dbReference type="Proteomes" id="UP000887565"/>
    </source>
</evidence>
<accession>A0A915I991</accession>
<keyword evidence="1" id="KW-1185">Reference proteome</keyword>
<protein>
    <submittedName>
        <fullName evidence="2">Uncharacterized protein</fullName>
    </submittedName>
</protein>
<organism evidence="1 2">
    <name type="scientific">Romanomermis culicivorax</name>
    <name type="common">Nematode worm</name>
    <dbReference type="NCBI Taxonomy" id="13658"/>
    <lineage>
        <taxon>Eukaryota</taxon>
        <taxon>Metazoa</taxon>
        <taxon>Ecdysozoa</taxon>
        <taxon>Nematoda</taxon>
        <taxon>Enoplea</taxon>
        <taxon>Dorylaimia</taxon>
        <taxon>Mermithida</taxon>
        <taxon>Mermithoidea</taxon>
        <taxon>Mermithidae</taxon>
        <taxon>Romanomermis</taxon>
    </lineage>
</organism>
<dbReference type="AlphaFoldDB" id="A0A915I991"/>
<reference evidence="2" key="1">
    <citation type="submission" date="2022-11" db="UniProtKB">
        <authorList>
            <consortium name="WormBaseParasite"/>
        </authorList>
    </citation>
    <scope>IDENTIFICATION</scope>
</reference>
<proteinExistence type="predicted"/>
<sequence length="252" mass="28389">MSHFFDADLQLLMNQLRQNEANSFTWEELAKLAKTNFMEKRNPLDSEDRSRIQRGLEFLKRDLKVYNYKDLCDVLLSICARVNLKFCVAPVSACGDLIPVAAGSQLLSISNSNENFGVKIFPCSSTNNEKLVEKVQLFFPDKSCHGLNTLCKLLNQRTLNPTEEYLSNLSSKFSFNDQKDANLHVFQALKSLEHQLESYDKKVILHYRKVLKGFLGGVGAVPPLANVGVGLTISTRAEQKWPGSGAMDWLKP</sequence>
<dbReference type="Proteomes" id="UP000887565">
    <property type="component" value="Unplaced"/>
</dbReference>